<keyword evidence="3" id="KW-1185">Reference proteome</keyword>
<dbReference type="Gene3D" id="1.10.10.10">
    <property type="entry name" value="Winged helix-like DNA-binding domain superfamily/Winged helix DNA-binding domain"/>
    <property type="match status" value="1"/>
</dbReference>
<sequence length="144" mass="16101">MLLPYSFVEIEDSLAEAFWAVARRLRHRTRVALEPWDLSPSLARALSVLSRHGDVRLSTLADHLRIAPRSATEVADDLTRLGLAARLPDPDDRRATLLTLTPAGRETATAIQAARLTEGDRFFEVLDEKERADLSRIMRKLSSG</sequence>
<dbReference type="GO" id="GO:0006950">
    <property type="term" value="P:response to stress"/>
    <property type="evidence" value="ECO:0007669"/>
    <property type="project" value="TreeGrafter"/>
</dbReference>
<name>A0A919W3N8_9ACTN</name>
<dbReference type="EMBL" id="BOQN01000087">
    <property type="protein sequence ID" value="GIM94997.1"/>
    <property type="molecule type" value="Genomic_DNA"/>
</dbReference>
<dbReference type="Proteomes" id="UP000677082">
    <property type="component" value="Unassembled WGS sequence"/>
</dbReference>
<dbReference type="Pfam" id="PF01047">
    <property type="entry name" value="MarR"/>
    <property type="match status" value="1"/>
</dbReference>
<dbReference type="InterPro" id="IPR036390">
    <property type="entry name" value="WH_DNA-bd_sf"/>
</dbReference>
<evidence type="ECO:0000313" key="3">
    <source>
        <dbReference type="Proteomes" id="UP000677082"/>
    </source>
</evidence>
<dbReference type="PROSITE" id="PS50995">
    <property type="entry name" value="HTH_MARR_2"/>
    <property type="match status" value="1"/>
</dbReference>
<gene>
    <name evidence="2" type="ORF">Ato02nite_067900</name>
</gene>
<dbReference type="PANTHER" id="PTHR33164">
    <property type="entry name" value="TRANSCRIPTIONAL REGULATOR, MARR FAMILY"/>
    <property type="match status" value="1"/>
</dbReference>
<dbReference type="SUPFAM" id="SSF46785">
    <property type="entry name" value="Winged helix' DNA-binding domain"/>
    <property type="match status" value="1"/>
</dbReference>
<dbReference type="PANTHER" id="PTHR33164:SF94">
    <property type="entry name" value="TRANSCRIPTIONAL REGULATORY PROTEIN-RELATED"/>
    <property type="match status" value="1"/>
</dbReference>
<feature type="domain" description="HTH marR-type" evidence="1">
    <location>
        <begin position="11"/>
        <end position="143"/>
    </location>
</feature>
<accession>A0A919W3N8</accession>
<dbReference type="InterPro" id="IPR036388">
    <property type="entry name" value="WH-like_DNA-bd_sf"/>
</dbReference>
<dbReference type="InterPro" id="IPR000835">
    <property type="entry name" value="HTH_MarR-typ"/>
</dbReference>
<dbReference type="AlphaFoldDB" id="A0A919W3N8"/>
<evidence type="ECO:0000259" key="1">
    <source>
        <dbReference type="PROSITE" id="PS50995"/>
    </source>
</evidence>
<evidence type="ECO:0000313" key="2">
    <source>
        <dbReference type="EMBL" id="GIM94997.1"/>
    </source>
</evidence>
<protein>
    <submittedName>
        <fullName evidence="2">MarR family transcriptional regulator</fullName>
    </submittedName>
</protein>
<organism evidence="2 3">
    <name type="scientific">Paractinoplanes toevensis</name>
    <dbReference type="NCBI Taxonomy" id="571911"/>
    <lineage>
        <taxon>Bacteria</taxon>
        <taxon>Bacillati</taxon>
        <taxon>Actinomycetota</taxon>
        <taxon>Actinomycetes</taxon>
        <taxon>Micromonosporales</taxon>
        <taxon>Micromonosporaceae</taxon>
        <taxon>Paractinoplanes</taxon>
    </lineage>
</organism>
<reference evidence="2 3" key="1">
    <citation type="submission" date="2021-03" db="EMBL/GenBank/DDBJ databases">
        <title>Whole genome shotgun sequence of Actinoplanes toevensis NBRC 105298.</title>
        <authorList>
            <person name="Komaki H."/>
            <person name="Tamura T."/>
        </authorList>
    </citation>
    <scope>NUCLEOTIDE SEQUENCE [LARGE SCALE GENOMIC DNA]</scope>
    <source>
        <strain evidence="2 3">NBRC 105298</strain>
    </source>
</reference>
<dbReference type="InterPro" id="IPR039422">
    <property type="entry name" value="MarR/SlyA-like"/>
</dbReference>
<dbReference type="GO" id="GO:0003700">
    <property type="term" value="F:DNA-binding transcription factor activity"/>
    <property type="evidence" value="ECO:0007669"/>
    <property type="project" value="InterPro"/>
</dbReference>
<proteinExistence type="predicted"/>
<dbReference type="SMART" id="SM00347">
    <property type="entry name" value="HTH_MARR"/>
    <property type="match status" value="1"/>
</dbReference>
<comment type="caution">
    <text evidence="2">The sequence shown here is derived from an EMBL/GenBank/DDBJ whole genome shotgun (WGS) entry which is preliminary data.</text>
</comment>
<dbReference type="PRINTS" id="PR00598">
    <property type="entry name" value="HTHMARR"/>
</dbReference>